<dbReference type="GeneID" id="108671237"/>
<keyword evidence="2" id="KW-1185">Reference proteome</keyword>
<dbReference type="OrthoDB" id="6329254at2759"/>
<dbReference type="Gene3D" id="2.10.80.10">
    <property type="entry name" value="Lipase, subunit A"/>
    <property type="match status" value="1"/>
</dbReference>
<protein>
    <submittedName>
        <fullName evidence="3">Uncharacterized protein LOC108671237</fullName>
    </submittedName>
</protein>
<evidence type="ECO:0000313" key="3">
    <source>
        <dbReference type="RefSeq" id="XP_047741771.1"/>
    </source>
</evidence>
<evidence type="ECO:0000256" key="1">
    <source>
        <dbReference type="SAM" id="SignalP"/>
    </source>
</evidence>
<organism evidence="2 3">
    <name type="scientific">Hyalella azteca</name>
    <name type="common">Amphipod</name>
    <dbReference type="NCBI Taxonomy" id="294128"/>
    <lineage>
        <taxon>Eukaryota</taxon>
        <taxon>Metazoa</taxon>
        <taxon>Ecdysozoa</taxon>
        <taxon>Arthropoda</taxon>
        <taxon>Crustacea</taxon>
        <taxon>Multicrustacea</taxon>
        <taxon>Malacostraca</taxon>
        <taxon>Eumalacostraca</taxon>
        <taxon>Peracarida</taxon>
        <taxon>Amphipoda</taxon>
        <taxon>Senticaudata</taxon>
        <taxon>Talitrida</taxon>
        <taxon>Talitroidea</taxon>
        <taxon>Hyalellidae</taxon>
        <taxon>Hyalella</taxon>
    </lineage>
</organism>
<feature type="signal peptide" evidence="1">
    <location>
        <begin position="1"/>
        <end position="20"/>
    </location>
</feature>
<feature type="chain" id="PRO_5038030768" evidence="1">
    <location>
        <begin position="21"/>
        <end position="132"/>
    </location>
</feature>
<dbReference type="Proteomes" id="UP000694843">
    <property type="component" value="Unplaced"/>
</dbReference>
<sequence>MVWLWSVAVLLLLAAQPAPAVPAKIANRMVPSWWQYARTTCYGQRECGAGECCARPMLSSRAYCMPLKGRDAACDASPFMLDADQMVHFGDCPCEAHLVCAPQDSAARCVDYHGYMQPDYHRYLVTSADTSF</sequence>
<dbReference type="KEGG" id="hazt:108671237"/>
<name>A0A979FWW8_HYAAZ</name>
<reference evidence="3" key="1">
    <citation type="submission" date="2025-08" db="UniProtKB">
        <authorList>
            <consortium name="RefSeq"/>
        </authorList>
    </citation>
    <scope>IDENTIFICATION</scope>
    <source>
        <tissue evidence="3">Whole organism</tissue>
    </source>
</reference>
<evidence type="ECO:0000313" key="2">
    <source>
        <dbReference type="Proteomes" id="UP000694843"/>
    </source>
</evidence>
<gene>
    <name evidence="3" type="primary">LOC108671237</name>
</gene>
<dbReference type="AlphaFoldDB" id="A0A979FWW8"/>
<proteinExistence type="predicted"/>
<dbReference type="RefSeq" id="XP_047741771.1">
    <property type="nucleotide sequence ID" value="XM_047885815.1"/>
</dbReference>
<keyword evidence="1" id="KW-0732">Signal</keyword>
<accession>A0A979FWW8</accession>